<dbReference type="HOGENOM" id="CLU_2607473_0_0_1"/>
<evidence type="ECO:0000313" key="2">
    <source>
        <dbReference type="Proteomes" id="UP000008063"/>
    </source>
</evidence>
<dbReference type="EMBL" id="GL945485">
    <property type="protein sequence ID" value="EGN95898.1"/>
    <property type="molecule type" value="Genomic_DNA"/>
</dbReference>
<dbReference type="Proteomes" id="UP000008063">
    <property type="component" value="Unassembled WGS sequence"/>
</dbReference>
<gene>
    <name evidence="1" type="ORF">SERLA73DRAFT_187170</name>
</gene>
<proteinExistence type="predicted"/>
<sequence length="79" mass="8971">MTYCADVVDAVDVDKRRGQWMARSYDFVGINYPIDVVWIDLDTPRSTIGDPRMGAFGVVYNGRGLGWYDKGFCILMHGF</sequence>
<reference evidence="2" key="1">
    <citation type="journal article" date="2011" name="Science">
        <title>The plant cell wall-decomposing machinery underlies the functional diversity of forest fungi.</title>
        <authorList>
            <person name="Eastwood D.C."/>
            <person name="Floudas D."/>
            <person name="Binder M."/>
            <person name="Majcherczyk A."/>
            <person name="Schneider P."/>
            <person name="Aerts A."/>
            <person name="Asiegbu F.O."/>
            <person name="Baker S.E."/>
            <person name="Barry K."/>
            <person name="Bendiksby M."/>
            <person name="Blumentritt M."/>
            <person name="Coutinho P.M."/>
            <person name="Cullen D."/>
            <person name="de Vries R.P."/>
            <person name="Gathman A."/>
            <person name="Goodell B."/>
            <person name="Henrissat B."/>
            <person name="Ihrmark K."/>
            <person name="Kauserud H."/>
            <person name="Kohler A."/>
            <person name="LaButti K."/>
            <person name="Lapidus A."/>
            <person name="Lavin J.L."/>
            <person name="Lee Y.-H."/>
            <person name="Lindquist E."/>
            <person name="Lilly W."/>
            <person name="Lucas S."/>
            <person name="Morin E."/>
            <person name="Murat C."/>
            <person name="Oguiza J.A."/>
            <person name="Park J."/>
            <person name="Pisabarro A.G."/>
            <person name="Riley R."/>
            <person name="Rosling A."/>
            <person name="Salamov A."/>
            <person name="Schmidt O."/>
            <person name="Schmutz J."/>
            <person name="Skrede I."/>
            <person name="Stenlid J."/>
            <person name="Wiebenga A."/>
            <person name="Xie X."/>
            <person name="Kuees U."/>
            <person name="Hibbett D.S."/>
            <person name="Hoffmeister D."/>
            <person name="Hoegberg N."/>
            <person name="Martin F."/>
            <person name="Grigoriev I.V."/>
            <person name="Watkinson S.C."/>
        </authorList>
    </citation>
    <scope>NUCLEOTIDE SEQUENCE [LARGE SCALE GENOMIC DNA]</scope>
    <source>
        <strain evidence="2">strain S7.3</strain>
    </source>
</reference>
<organism evidence="2">
    <name type="scientific">Serpula lacrymans var. lacrymans (strain S7.3)</name>
    <name type="common">Dry rot fungus</name>
    <dbReference type="NCBI Taxonomy" id="936435"/>
    <lineage>
        <taxon>Eukaryota</taxon>
        <taxon>Fungi</taxon>
        <taxon>Dikarya</taxon>
        <taxon>Basidiomycota</taxon>
        <taxon>Agaricomycotina</taxon>
        <taxon>Agaricomycetes</taxon>
        <taxon>Agaricomycetidae</taxon>
        <taxon>Boletales</taxon>
        <taxon>Coniophorineae</taxon>
        <taxon>Serpulaceae</taxon>
        <taxon>Serpula</taxon>
    </lineage>
</organism>
<protein>
    <submittedName>
        <fullName evidence="1">Uncharacterized protein</fullName>
    </submittedName>
</protein>
<evidence type="ECO:0000313" key="1">
    <source>
        <dbReference type="EMBL" id="EGN95898.1"/>
    </source>
</evidence>
<name>F8Q8L0_SERL3</name>
<dbReference type="InParanoid" id="F8Q8L0"/>
<dbReference type="AlphaFoldDB" id="F8Q8L0"/>
<accession>F8Q8L0</accession>
<keyword evidence="2" id="KW-1185">Reference proteome</keyword>